<evidence type="ECO:0000313" key="2">
    <source>
        <dbReference type="Proteomes" id="UP000184436"/>
    </source>
</evidence>
<evidence type="ECO:0008006" key="3">
    <source>
        <dbReference type="Google" id="ProtNLM"/>
    </source>
</evidence>
<accession>A0A1M5BZD9</accession>
<protein>
    <recommendedName>
        <fullName evidence="3">Helix-turn-helix domain of resolvase</fullName>
    </recommendedName>
</protein>
<reference evidence="1 2" key="1">
    <citation type="submission" date="2016-11" db="EMBL/GenBank/DDBJ databases">
        <authorList>
            <person name="Jaros S."/>
            <person name="Januszkiewicz K."/>
            <person name="Wedrychowicz H."/>
        </authorList>
    </citation>
    <scope>NUCLEOTIDE SEQUENCE [LARGE SCALE GENOMIC DNA]</scope>
    <source>
        <strain evidence="1 2">DSM 26883</strain>
    </source>
</reference>
<gene>
    <name evidence="1" type="ORF">SAMN05444349_12149</name>
</gene>
<dbReference type="STRING" id="871325.SAMN05444349_12149"/>
<evidence type="ECO:0000313" key="1">
    <source>
        <dbReference type="EMBL" id="SHF47849.1"/>
    </source>
</evidence>
<dbReference type="EMBL" id="FQVD01000021">
    <property type="protein sequence ID" value="SHF47849.1"/>
    <property type="molecule type" value="Genomic_DNA"/>
</dbReference>
<name>A0A1M5BZD9_9BACE</name>
<proteinExistence type="predicted"/>
<dbReference type="Proteomes" id="UP000184436">
    <property type="component" value="Unassembled WGS sequence"/>
</dbReference>
<keyword evidence="2" id="KW-1185">Reference proteome</keyword>
<dbReference type="RefSeq" id="WP_025075143.1">
    <property type="nucleotide sequence ID" value="NZ_FQVD01000021.1"/>
</dbReference>
<sequence length="421" mass="48938">MTAHECNRTRGCKPETEAKYRPALELYAATDLSTAEICRQCEVSLNGFTRYICTYHRHLMLKRNGIKCSPEEANDIKMNQRRGQRPEIHAKYKEAIAACDNMDYIEYNVSQIAREFGLSGTNLSRQLHTHYPEVLEFRERTRQQLGLDDGLPRGTRSWCKEQYAEAVELLRADNYITLQEAAERCNVSYTGLKQHLIFYHKELVENRIKIREQAIRQQRKGKITGRGTLHVPTPEIIKKYAEALHLYRTTPLSAQKIAKQTGVSIKGFYEYLQTWHKDLVCERKGIPYEEGKPMDWYWSSVRRYNPATTAKYADAITRLKEGGLTTAKVATEFGLHPECFRQYLKEHEPALHAALGMKKTESGKMISPKSMEKYKEAIHLYKTTSESLKSIARRFGLNDCSLGQFIKRHFPEFLERRKQRE</sequence>
<organism evidence="1 2">
    <name type="scientific">Bacteroides faecichinchillae</name>
    <dbReference type="NCBI Taxonomy" id="871325"/>
    <lineage>
        <taxon>Bacteria</taxon>
        <taxon>Pseudomonadati</taxon>
        <taxon>Bacteroidota</taxon>
        <taxon>Bacteroidia</taxon>
        <taxon>Bacteroidales</taxon>
        <taxon>Bacteroidaceae</taxon>
        <taxon>Bacteroides</taxon>
    </lineage>
</organism>
<dbReference type="AlphaFoldDB" id="A0A1M5BZD9"/>